<dbReference type="GO" id="GO:0007165">
    <property type="term" value="P:signal transduction"/>
    <property type="evidence" value="ECO:0007669"/>
    <property type="project" value="UniProtKB-KW"/>
</dbReference>
<comment type="similarity">
    <text evidence="9">Belongs to the insect chemoreceptor superfamily. Heteromeric odorant receptor channel (TC 1.A.69) family.</text>
</comment>
<dbReference type="Pfam" id="PF02949">
    <property type="entry name" value="7tm_6"/>
    <property type="match status" value="1"/>
</dbReference>
<keyword evidence="5 9" id="KW-1133">Transmembrane helix</keyword>
<dbReference type="GO" id="GO:0004984">
    <property type="term" value="F:olfactory receptor activity"/>
    <property type="evidence" value="ECO:0007669"/>
    <property type="project" value="InterPro"/>
</dbReference>
<feature type="transmembrane region" description="Helical" evidence="9">
    <location>
        <begin position="70"/>
        <end position="94"/>
    </location>
</feature>
<keyword evidence="8 9" id="KW-0807">Transducer</keyword>
<feature type="transmembrane region" description="Helical" evidence="9">
    <location>
        <begin position="310"/>
        <end position="329"/>
    </location>
</feature>
<dbReference type="AlphaFoldDB" id="A0A6B9C775"/>
<evidence type="ECO:0000256" key="7">
    <source>
        <dbReference type="ARBA" id="ARBA00023170"/>
    </source>
</evidence>
<evidence type="ECO:0000256" key="2">
    <source>
        <dbReference type="ARBA" id="ARBA00022606"/>
    </source>
</evidence>
<protein>
    <recommendedName>
        <fullName evidence="9">Odorant receptor</fullName>
    </recommendedName>
</protein>
<keyword evidence="4 9" id="KW-0552">Olfaction</keyword>
<keyword evidence="3 9" id="KW-0812">Transmembrane</keyword>
<feature type="transmembrane region" description="Helical" evidence="9">
    <location>
        <begin position="174"/>
        <end position="195"/>
    </location>
</feature>
<evidence type="ECO:0000256" key="6">
    <source>
        <dbReference type="ARBA" id="ARBA00023136"/>
    </source>
</evidence>
<evidence type="ECO:0000256" key="1">
    <source>
        <dbReference type="ARBA" id="ARBA00004141"/>
    </source>
</evidence>
<dbReference type="GO" id="GO:0005549">
    <property type="term" value="F:odorant binding"/>
    <property type="evidence" value="ECO:0007669"/>
    <property type="project" value="InterPro"/>
</dbReference>
<evidence type="ECO:0000256" key="4">
    <source>
        <dbReference type="ARBA" id="ARBA00022725"/>
    </source>
</evidence>
<keyword evidence="6 9" id="KW-0472">Membrane</keyword>
<comment type="caution">
    <text evidence="9">Lacks conserved residue(s) required for the propagation of feature annotation.</text>
</comment>
<evidence type="ECO:0000256" key="5">
    <source>
        <dbReference type="ARBA" id="ARBA00022989"/>
    </source>
</evidence>
<feature type="transmembrane region" description="Helical" evidence="9">
    <location>
        <begin position="284"/>
        <end position="304"/>
    </location>
</feature>
<evidence type="ECO:0000313" key="10">
    <source>
        <dbReference type="EMBL" id="QGW45394.1"/>
    </source>
</evidence>
<evidence type="ECO:0000256" key="3">
    <source>
        <dbReference type="ARBA" id="ARBA00022692"/>
    </source>
</evidence>
<dbReference type="EMBL" id="MK248980">
    <property type="protein sequence ID" value="QGW45394.1"/>
    <property type="molecule type" value="mRNA"/>
</dbReference>
<keyword evidence="2 9" id="KW-0716">Sensory transduction</keyword>
<keyword evidence="7 9" id="KW-0675">Receptor</keyword>
<organism evidence="10">
    <name type="scientific">Bradysia odoriphaga</name>
    <dbReference type="NCBI Taxonomy" id="1564500"/>
    <lineage>
        <taxon>Eukaryota</taxon>
        <taxon>Metazoa</taxon>
        <taxon>Ecdysozoa</taxon>
        <taxon>Arthropoda</taxon>
        <taxon>Hexapoda</taxon>
        <taxon>Insecta</taxon>
        <taxon>Pterygota</taxon>
        <taxon>Neoptera</taxon>
        <taxon>Endopterygota</taxon>
        <taxon>Diptera</taxon>
        <taxon>Nematocera</taxon>
        <taxon>Sciaroidea</taxon>
        <taxon>Sciaridae</taxon>
        <taxon>Bradysia</taxon>
    </lineage>
</organism>
<dbReference type="PANTHER" id="PTHR21137:SF26">
    <property type="entry name" value="ODORANT RECEPTOR 10A-RELATED"/>
    <property type="match status" value="1"/>
</dbReference>
<proteinExistence type="evidence at transcript level"/>
<comment type="subcellular location">
    <subcellularLocation>
        <location evidence="9">Cell membrane</location>
        <topology evidence="9">Multi-pass membrane protein</topology>
    </subcellularLocation>
    <subcellularLocation>
        <location evidence="1">Membrane</location>
        <topology evidence="1">Multi-pass membrane protein</topology>
    </subcellularLocation>
</comment>
<name>A0A6B9C775_9DIPT</name>
<evidence type="ECO:0000256" key="8">
    <source>
        <dbReference type="ARBA" id="ARBA00023224"/>
    </source>
</evidence>
<accession>A0A6B9C775</accession>
<feature type="transmembrane region" description="Helical" evidence="9">
    <location>
        <begin position="40"/>
        <end position="58"/>
    </location>
</feature>
<dbReference type="GO" id="GO:0005886">
    <property type="term" value="C:plasma membrane"/>
    <property type="evidence" value="ECO:0007669"/>
    <property type="project" value="UniProtKB-SubCell"/>
</dbReference>
<reference evidence="10" key="1">
    <citation type="submission" date="2018-11" db="EMBL/GenBank/DDBJ databases">
        <authorList>
            <person name="Zhao Y."/>
            <person name="Mu W."/>
            <person name="Zhou C."/>
        </authorList>
    </citation>
    <scope>NUCLEOTIDE SEQUENCE</scope>
</reference>
<sequence length="403" mass="46091">MTTQILQTERFTAQKYFFRVQKWGWKVVGFWPGMDNIPSLRIGLAIANSIEVLIYSVFQLMYCYESSDNLVFVLDALTPVLTQITTAMKVLIIVARREDLKFVLDYLKQSFYYDKSRESLKIHGRASIISFTFGLTLAVFANLTNLFFCLLPMVKDSYRLVMGIERSYDLPFKAVFPFNIFWSPLFEFIFVTSAYSGIMTATSIYSTDGLFLGICAHISSEFKIIGSRVSTLIEEEIGSHQSIEKFSKEQNDRLYKKLTIIVDDHSTVIDVCQKMSRCLSPNVLIHYFTSAVITCICCLMILLAEGAAKIIFVNYIIASTTQVFVYSIGGNMLEDASTGIYFTAYDFPWYKCDERIRRTIQMIMIRSQRKTAIDVPFFEASLETFSVIIRTAGSYIALLNTFL</sequence>
<feature type="transmembrane region" description="Helical" evidence="9">
    <location>
        <begin position="126"/>
        <end position="154"/>
    </location>
</feature>
<dbReference type="InterPro" id="IPR004117">
    <property type="entry name" value="7tm6_olfct_rcpt"/>
</dbReference>
<evidence type="ECO:0000256" key="9">
    <source>
        <dbReference type="RuleBase" id="RU351113"/>
    </source>
</evidence>
<dbReference type="PANTHER" id="PTHR21137">
    <property type="entry name" value="ODORANT RECEPTOR"/>
    <property type="match status" value="1"/>
</dbReference>